<dbReference type="PATRIC" id="fig|941280.3.peg.1031"/>
<dbReference type="Pfam" id="PF17399">
    <property type="entry name" value="DUF5405"/>
    <property type="match status" value="1"/>
</dbReference>
<protein>
    <recommendedName>
        <fullName evidence="1">DUF5405 domain-containing protein</fullName>
    </recommendedName>
</protein>
<dbReference type="AlphaFoldDB" id="A0A192C8S0"/>
<evidence type="ECO:0000313" key="3">
    <source>
        <dbReference type="Proteomes" id="UP000183316"/>
    </source>
</evidence>
<dbReference type="InterPro" id="IPR035404">
    <property type="entry name" value="DUF5405"/>
</dbReference>
<reference evidence="2 3" key="1">
    <citation type="submission" date="2016-03" db="EMBL/GenBank/DDBJ databases">
        <title>Genome Sequence and Comparative Pathogenic Determinants of Uropathogenic Escherichia coli O25b:H4, a Clinical Isolate from Saudi Arabia.</title>
        <authorList>
            <person name="Alyamani E.A.J."/>
            <person name="Khiyami M.A."/>
            <person name="Booq R.Y."/>
            <person name="Bahwerth F.S."/>
            <person name="Vaisvil B."/>
            <person name="Schmitt D.P."/>
            <person name="Kapatral V."/>
        </authorList>
    </citation>
    <scope>NUCLEOTIDE SEQUENCE [LARGE SCALE GENOMIC DNA]</scope>
    <source>
        <strain evidence="2 3">O25b:H4</strain>
    </source>
</reference>
<accession>A0A192C8S0</accession>
<evidence type="ECO:0000259" key="1">
    <source>
        <dbReference type="Pfam" id="PF17399"/>
    </source>
</evidence>
<feature type="domain" description="DUF5405" evidence="1">
    <location>
        <begin position="11"/>
        <end position="95"/>
    </location>
</feature>
<proteinExistence type="predicted"/>
<dbReference type="Proteomes" id="UP000183316">
    <property type="component" value="Chromosome"/>
</dbReference>
<sequence>MMSCSHSVVLLNNALKIAVMKNGDLSLIQLCLDKEKRDITESVIAIYQNELNLLSDVVNLLVKRAVFHKQISSVDELTKLTTELASYCADVSRKLNDKRS</sequence>
<gene>
    <name evidence="2" type="ORF">WLH_01044</name>
</gene>
<name>A0A192C8S0_ECO25</name>
<evidence type="ECO:0000313" key="2">
    <source>
        <dbReference type="EMBL" id="ANK02305.1"/>
    </source>
</evidence>
<dbReference type="EMBL" id="CP015085">
    <property type="protein sequence ID" value="ANK02305.1"/>
    <property type="molecule type" value="Genomic_DNA"/>
</dbReference>
<organism evidence="2 3">
    <name type="scientific">Escherichia coli O25b:H4</name>
    <dbReference type="NCBI Taxonomy" id="941280"/>
    <lineage>
        <taxon>Bacteria</taxon>
        <taxon>Pseudomonadati</taxon>
        <taxon>Pseudomonadota</taxon>
        <taxon>Gammaproteobacteria</taxon>
        <taxon>Enterobacterales</taxon>
        <taxon>Enterobacteriaceae</taxon>
        <taxon>Escherichia</taxon>
    </lineage>
</organism>